<comment type="caution">
    <text evidence="1">The sequence shown here is derived from an EMBL/GenBank/DDBJ whole genome shotgun (WGS) entry which is preliminary data.</text>
</comment>
<dbReference type="Proteomes" id="UP000829398">
    <property type="component" value="Chromosome 6"/>
</dbReference>
<organism evidence="1 2">
    <name type="scientific">Citrus sinensis</name>
    <name type="common">Sweet orange</name>
    <name type="synonym">Citrus aurantium var. sinensis</name>
    <dbReference type="NCBI Taxonomy" id="2711"/>
    <lineage>
        <taxon>Eukaryota</taxon>
        <taxon>Viridiplantae</taxon>
        <taxon>Streptophyta</taxon>
        <taxon>Embryophyta</taxon>
        <taxon>Tracheophyta</taxon>
        <taxon>Spermatophyta</taxon>
        <taxon>Magnoliopsida</taxon>
        <taxon>eudicotyledons</taxon>
        <taxon>Gunneridae</taxon>
        <taxon>Pentapetalae</taxon>
        <taxon>rosids</taxon>
        <taxon>malvids</taxon>
        <taxon>Sapindales</taxon>
        <taxon>Rutaceae</taxon>
        <taxon>Aurantioideae</taxon>
        <taxon>Citrus</taxon>
    </lineage>
</organism>
<keyword evidence="2" id="KW-1185">Reference proteome</keyword>
<evidence type="ECO:0000313" key="1">
    <source>
        <dbReference type="EMBL" id="KAH9736588.1"/>
    </source>
</evidence>
<keyword evidence="1" id="KW-0689">Ribosomal protein</keyword>
<keyword evidence="1" id="KW-0687">Ribonucleoprotein</keyword>
<name>A0ACB8JVN9_CITSI</name>
<sequence>MAASLASKWSRGVGRSLFGGLGNNLSGLPAGTFHEKGASSTFLSRQRRSFIQMGTVLKVADNSGAKTKVARLGDTIITSVKELHQKKGERILSANNTGDHNVKAYKVKKGEIVKAVVVRTAMPFSRRDGSVIKIDENAVALLNKHQDYRITKKRNLHKGRRAGRPIGKRVFGPVPYELRKKWLLAVLTLAEDTA</sequence>
<protein>
    <submittedName>
        <fullName evidence="1">50S ribosomal protein HLP</fullName>
    </submittedName>
</protein>
<gene>
    <name evidence="1" type="ORF">KPL71_018147</name>
</gene>
<accession>A0ACB8JVN9</accession>
<evidence type="ECO:0000313" key="2">
    <source>
        <dbReference type="Proteomes" id="UP000829398"/>
    </source>
</evidence>
<dbReference type="EMBL" id="CM039175">
    <property type="protein sequence ID" value="KAH9736588.1"/>
    <property type="molecule type" value="Genomic_DNA"/>
</dbReference>
<proteinExistence type="predicted"/>
<reference evidence="2" key="1">
    <citation type="journal article" date="2023" name="Hortic. Res.">
        <title>A chromosome-level phased genome enabling allele-level studies in sweet orange: a case study on citrus Huanglongbing tolerance.</title>
        <authorList>
            <person name="Wu B."/>
            <person name="Yu Q."/>
            <person name="Deng Z."/>
            <person name="Duan Y."/>
            <person name="Luo F."/>
            <person name="Gmitter F. Jr."/>
        </authorList>
    </citation>
    <scope>NUCLEOTIDE SEQUENCE [LARGE SCALE GENOMIC DNA]</scope>
    <source>
        <strain evidence="2">cv. Valencia</strain>
    </source>
</reference>